<evidence type="ECO:0000259" key="5">
    <source>
        <dbReference type="Pfam" id="PF01266"/>
    </source>
</evidence>
<proteinExistence type="predicted"/>
<dbReference type="Gene3D" id="3.30.9.10">
    <property type="entry name" value="D-Amino Acid Oxidase, subunit A, domain 2"/>
    <property type="match status" value="1"/>
</dbReference>
<dbReference type="PANTHER" id="PTHR10961">
    <property type="entry name" value="PEROXISOMAL SARCOSINE OXIDASE"/>
    <property type="match status" value="1"/>
</dbReference>
<protein>
    <recommendedName>
        <fullName evidence="5">FAD dependent oxidoreductase domain-containing protein</fullName>
    </recommendedName>
</protein>
<keyword evidence="4" id="KW-0560">Oxidoreductase</keyword>
<accession>A0A136PZZ5</accession>
<keyword evidence="2" id="KW-0285">Flavoprotein</keyword>
<evidence type="ECO:0000256" key="1">
    <source>
        <dbReference type="ARBA" id="ARBA00001974"/>
    </source>
</evidence>
<organism evidence="6 7">
    <name type="scientific">Micromonospora rosaria</name>
    <dbReference type="NCBI Taxonomy" id="47874"/>
    <lineage>
        <taxon>Bacteria</taxon>
        <taxon>Bacillati</taxon>
        <taxon>Actinomycetota</taxon>
        <taxon>Actinomycetes</taxon>
        <taxon>Micromonosporales</taxon>
        <taxon>Micromonosporaceae</taxon>
        <taxon>Micromonospora</taxon>
    </lineage>
</organism>
<dbReference type="InterPro" id="IPR006076">
    <property type="entry name" value="FAD-dep_OxRdtase"/>
</dbReference>
<dbReference type="RefSeq" id="WP_067359198.1">
    <property type="nucleotide sequence ID" value="NZ_JBIUBN010000012.1"/>
</dbReference>
<dbReference type="OrthoDB" id="9806452at2"/>
<dbReference type="Pfam" id="PF01266">
    <property type="entry name" value="DAO"/>
    <property type="match status" value="1"/>
</dbReference>
<dbReference type="InterPro" id="IPR036188">
    <property type="entry name" value="FAD/NAD-bd_sf"/>
</dbReference>
<dbReference type="Proteomes" id="UP000070620">
    <property type="component" value="Unassembled WGS sequence"/>
</dbReference>
<keyword evidence="7" id="KW-1185">Reference proteome</keyword>
<evidence type="ECO:0000256" key="2">
    <source>
        <dbReference type="ARBA" id="ARBA00022630"/>
    </source>
</evidence>
<sequence length="386" mass="41565">MAKADEVFDIAVIGGGAVGLATAWAAGAAGLSVVLFERQPLFHDGGSSGGAERQWRLQYSDERLARLVLAAVPAWRRLEHDIDRPLVHRTGSLWFGDIDQDSNEGQIRAAVAVLDRLSLPYEWLDVKDIESRFGFGGLPGHYQGFHQPDGGAIDVRATLWSLYTLAVATGARILPEVPVREIRPTGTGVQVVTAAGTTRAGAVVVAAGAATTPLLEPLGVHLAMRTFEMPSAYFRLRDPAQDYPTWFAFEPPEESGDAHYYGFGRNPWGHRDLVRVAPDSEANPLPEASRATGVARDADLRRLSAWVDRHLAGLDPTPLAPSTCLVTLPADHDRAFRVGRVPGAERVVYCTSGWIFKFVPLLGQVCVDLAVHGAASADVAELLPAS</sequence>
<comment type="caution">
    <text evidence="6">The sequence shown here is derived from an EMBL/GenBank/DDBJ whole genome shotgun (WGS) entry which is preliminary data.</text>
</comment>
<evidence type="ECO:0000313" key="7">
    <source>
        <dbReference type="Proteomes" id="UP000070620"/>
    </source>
</evidence>
<gene>
    <name evidence="6" type="ORF">AWW66_00035</name>
</gene>
<feature type="domain" description="FAD dependent oxidoreductase" evidence="5">
    <location>
        <begin position="9"/>
        <end position="369"/>
    </location>
</feature>
<dbReference type="EMBL" id="LRQV01000001">
    <property type="protein sequence ID" value="KXK63884.1"/>
    <property type="molecule type" value="Genomic_DNA"/>
</dbReference>
<dbReference type="PRINTS" id="PR00411">
    <property type="entry name" value="PNDRDTASEI"/>
</dbReference>
<dbReference type="AlphaFoldDB" id="A0A136PZZ5"/>
<evidence type="ECO:0000313" key="6">
    <source>
        <dbReference type="EMBL" id="KXK63884.1"/>
    </source>
</evidence>
<dbReference type="PANTHER" id="PTHR10961:SF7">
    <property type="entry name" value="FAD DEPENDENT OXIDOREDUCTASE DOMAIN-CONTAINING PROTEIN"/>
    <property type="match status" value="1"/>
</dbReference>
<name>A0A136PZZ5_9ACTN</name>
<evidence type="ECO:0000256" key="3">
    <source>
        <dbReference type="ARBA" id="ARBA00022827"/>
    </source>
</evidence>
<dbReference type="GO" id="GO:0050660">
    <property type="term" value="F:flavin adenine dinucleotide binding"/>
    <property type="evidence" value="ECO:0007669"/>
    <property type="project" value="InterPro"/>
</dbReference>
<comment type="cofactor">
    <cofactor evidence="1">
        <name>FAD</name>
        <dbReference type="ChEBI" id="CHEBI:57692"/>
    </cofactor>
</comment>
<reference evidence="6 7" key="1">
    <citation type="submission" date="2016-01" db="EMBL/GenBank/DDBJ databases">
        <title>Whole genome sequence and analysis of Micromonospora rosaria DSM 803, which can produce antibacterial substance rosamicin.</title>
        <authorList>
            <person name="Yang H."/>
            <person name="He X."/>
            <person name="Zhu D."/>
        </authorList>
    </citation>
    <scope>NUCLEOTIDE SEQUENCE [LARGE SCALE GENOMIC DNA]</scope>
    <source>
        <strain evidence="6 7">DSM 803</strain>
    </source>
</reference>
<evidence type="ECO:0000256" key="4">
    <source>
        <dbReference type="ARBA" id="ARBA00023002"/>
    </source>
</evidence>
<dbReference type="Gene3D" id="3.50.50.60">
    <property type="entry name" value="FAD/NAD(P)-binding domain"/>
    <property type="match status" value="1"/>
</dbReference>
<keyword evidence="3" id="KW-0274">FAD</keyword>
<dbReference type="InterPro" id="IPR045170">
    <property type="entry name" value="MTOX"/>
</dbReference>
<dbReference type="GO" id="GO:0008115">
    <property type="term" value="F:sarcosine oxidase activity"/>
    <property type="evidence" value="ECO:0007669"/>
    <property type="project" value="TreeGrafter"/>
</dbReference>
<dbReference type="SUPFAM" id="SSF51905">
    <property type="entry name" value="FAD/NAD(P)-binding domain"/>
    <property type="match status" value="1"/>
</dbReference>